<dbReference type="SUPFAM" id="SSF53720">
    <property type="entry name" value="ALDH-like"/>
    <property type="match status" value="1"/>
</dbReference>
<dbReference type="InterPro" id="IPR029510">
    <property type="entry name" value="Ald_DH_CS_GLU"/>
</dbReference>
<keyword evidence="3" id="KW-0520">NAD</keyword>
<evidence type="ECO:0000259" key="8">
    <source>
        <dbReference type="Pfam" id="PF00171"/>
    </source>
</evidence>
<name>A0A429K4V3_ACIPI</name>
<evidence type="ECO:0000256" key="7">
    <source>
        <dbReference type="RuleBase" id="RU003345"/>
    </source>
</evidence>
<dbReference type="PANTHER" id="PTHR43570">
    <property type="entry name" value="ALDEHYDE DEHYDROGENASE"/>
    <property type="match status" value="1"/>
</dbReference>
<comment type="similarity">
    <text evidence="1 4 7">Belongs to the aldehyde dehydrogenase family.</text>
</comment>
<evidence type="ECO:0000256" key="3">
    <source>
        <dbReference type="ARBA" id="ARBA00023027"/>
    </source>
</evidence>
<dbReference type="InterPro" id="IPR016160">
    <property type="entry name" value="Ald_DH_CS_CYS"/>
</dbReference>
<dbReference type="PANTHER" id="PTHR43570:SF20">
    <property type="entry name" value="ALDEHYDE DEHYDROGENASE ALDX-RELATED"/>
    <property type="match status" value="1"/>
</dbReference>
<evidence type="ECO:0000313" key="9">
    <source>
        <dbReference type="EMBL" id="RSO58961.1"/>
    </source>
</evidence>
<dbReference type="FunFam" id="3.40.309.10:FF:000003">
    <property type="entry name" value="Aldehyde dehydrogenase"/>
    <property type="match status" value="1"/>
</dbReference>
<feature type="active site" evidence="5 6">
    <location>
        <position position="224"/>
    </location>
</feature>
<protein>
    <recommendedName>
        <fullName evidence="4">Aldehyde dehydrogenase</fullName>
    </recommendedName>
</protein>
<dbReference type="InterPro" id="IPR016163">
    <property type="entry name" value="Ald_DH_C"/>
</dbReference>
<dbReference type="GO" id="GO:0004029">
    <property type="term" value="F:aldehyde dehydrogenase (NAD+) activity"/>
    <property type="evidence" value="ECO:0007669"/>
    <property type="project" value="TreeGrafter"/>
</dbReference>
<dbReference type="Proteomes" id="UP000271320">
    <property type="component" value="Unassembled WGS sequence"/>
</dbReference>
<feature type="domain" description="Aldehyde dehydrogenase" evidence="8">
    <location>
        <begin position="3"/>
        <end position="449"/>
    </location>
</feature>
<dbReference type="PIRSF" id="PIRSF036492">
    <property type="entry name" value="ALDH"/>
    <property type="match status" value="1"/>
</dbReference>
<dbReference type="Gene3D" id="3.40.605.10">
    <property type="entry name" value="Aldehyde Dehydrogenase, Chain A, domain 1"/>
    <property type="match status" value="1"/>
</dbReference>
<proteinExistence type="inferred from homology"/>
<dbReference type="InterPro" id="IPR012394">
    <property type="entry name" value="Aldehyde_DH_NAD(P)"/>
</dbReference>
<feature type="active site" evidence="5">
    <location>
        <position position="258"/>
    </location>
</feature>
<dbReference type="EMBL" id="RFEW01000008">
    <property type="protein sequence ID" value="RSO58961.1"/>
    <property type="molecule type" value="Genomic_DNA"/>
</dbReference>
<evidence type="ECO:0000256" key="1">
    <source>
        <dbReference type="ARBA" id="ARBA00009986"/>
    </source>
</evidence>
<evidence type="ECO:0000256" key="5">
    <source>
        <dbReference type="PIRSR" id="PIRSR036492-1"/>
    </source>
</evidence>
<dbReference type="PROSITE" id="PS00687">
    <property type="entry name" value="ALDEHYDE_DEHYDR_GLU"/>
    <property type="match status" value="1"/>
</dbReference>
<dbReference type="Gene3D" id="3.40.309.10">
    <property type="entry name" value="Aldehyde Dehydrogenase, Chain A, domain 2"/>
    <property type="match status" value="1"/>
</dbReference>
<dbReference type="InterPro" id="IPR015590">
    <property type="entry name" value="Aldehyde_DH_dom"/>
</dbReference>
<dbReference type="CDD" id="cd07133">
    <property type="entry name" value="ALDH_CALDH_CalB"/>
    <property type="match status" value="1"/>
</dbReference>
<gene>
    <name evidence="9" type="ORF">EA752_11515</name>
</gene>
<comment type="caution">
    <text evidence="9">The sequence shown here is derived from an EMBL/GenBank/DDBJ whole genome shotgun (WGS) entry which is preliminary data.</text>
</comment>
<dbReference type="RefSeq" id="WP_017386403.1">
    <property type="nucleotide sequence ID" value="NZ_BBTQ01000007.1"/>
</dbReference>
<dbReference type="PROSITE" id="PS00070">
    <property type="entry name" value="ALDEHYDE_DEHYDR_CYS"/>
    <property type="match status" value="1"/>
</dbReference>
<dbReference type="GO" id="GO:0005737">
    <property type="term" value="C:cytoplasm"/>
    <property type="evidence" value="ECO:0007669"/>
    <property type="project" value="TreeGrafter"/>
</dbReference>
<evidence type="ECO:0000256" key="4">
    <source>
        <dbReference type="PIRNR" id="PIRNR036492"/>
    </source>
</evidence>
<accession>A0A429K4V3</accession>
<organism evidence="9 10">
    <name type="scientific">Acinetobacter pittii</name>
    <name type="common">Acinetobacter genomosp. 3</name>
    <dbReference type="NCBI Taxonomy" id="48296"/>
    <lineage>
        <taxon>Bacteria</taxon>
        <taxon>Pseudomonadati</taxon>
        <taxon>Pseudomonadota</taxon>
        <taxon>Gammaproteobacteria</taxon>
        <taxon>Moraxellales</taxon>
        <taxon>Moraxellaceae</taxon>
        <taxon>Acinetobacter</taxon>
        <taxon>Acinetobacter calcoaceticus/baumannii complex</taxon>
    </lineage>
</organism>
<sequence>MEQSTLKEYSGSATEHMELIFSKQRANFEADPYPSLEARRTKLHQLKKQIIRYQDALAAAINSDFSSRSLDESKLLDLLGSVLEADHAIHHLRRWMRPSKRRTELLFLSNRLSVQYQPKGVVGVIVPWNFPVYLALGPLIAALAAGNRVMIKLPEITPNTNAMLRRMLAEVFNEDEVAVFGEEITDPARFTSLPFNHIVFTGSPAIGKVVMRAAAENLTPVTLELGGKSPAIVSRNYPLADAAKRITHGKATNSGQICVAPDYALVPKESIDEFVDAAKSSFIKMFGQNITNNENYTSIVNDRHLKRIQDILTDAQEKGARIIPCDTYSFDQQGRRMPVQIVLNCTPDMRIMKEELFGPILPVVAYDSLNDAITYVKSDERPLALYCFTHSSVERDRILRETHSGGVTINDWGWHVVNHDAPFGGIGNSGMGSYHGEEGFRELSHAKTVFIRHRFFPTQLFHPPYGTFLQKLAIRFFLKKGDPNIKEG</sequence>
<dbReference type="GO" id="GO:0006081">
    <property type="term" value="P:aldehyde metabolic process"/>
    <property type="evidence" value="ECO:0007669"/>
    <property type="project" value="InterPro"/>
</dbReference>
<dbReference type="InterPro" id="IPR016161">
    <property type="entry name" value="Ald_DH/histidinol_DH"/>
</dbReference>
<evidence type="ECO:0000256" key="6">
    <source>
        <dbReference type="PROSITE-ProRule" id="PRU10007"/>
    </source>
</evidence>
<reference evidence="9 10" key="1">
    <citation type="submission" date="2018-10" db="EMBL/GenBank/DDBJ databases">
        <title>GWAS and RNA-Seq identify cryptic mechanisms of antimicrobial resistance in Acinetobacter baumannii.</title>
        <authorList>
            <person name="Sahl J.W."/>
        </authorList>
    </citation>
    <scope>NUCLEOTIDE SEQUENCE [LARGE SCALE GENOMIC DNA]</scope>
    <source>
        <strain evidence="9 10">TG41884</strain>
    </source>
</reference>
<keyword evidence="2 4" id="KW-0560">Oxidoreductase</keyword>
<evidence type="ECO:0000256" key="2">
    <source>
        <dbReference type="ARBA" id="ARBA00023002"/>
    </source>
</evidence>
<evidence type="ECO:0000313" key="10">
    <source>
        <dbReference type="Proteomes" id="UP000271320"/>
    </source>
</evidence>
<dbReference type="AlphaFoldDB" id="A0A429K4V3"/>
<dbReference type="Pfam" id="PF00171">
    <property type="entry name" value="Aldedh"/>
    <property type="match status" value="1"/>
</dbReference>
<dbReference type="InterPro" id="IPR016162">
    <property type="entry name" value="Ald_DH_N"/>
</dbReference>